<dbReference type="Proteomes" id="UP000215027">
    <property type="component" value="Chromosome I"/>
</dbReference>
<evidence type="ECO:0000259" key="1">
    <source>
        <dbReference type="Pfam" id="PF00685"/>
    </source>
</evidence>
<evidence type="ECO:0000313" key="3">
    <source>
        <dbReference type="Proteomes" id="UP000215027"/>
    </source>
</evidence>
<accession>A0A170PFU4</accession>
<dbReference type="InterPro" id="IPR000863">
    <property type="entry name" value="Sulfotransferase_dom"/>
</dbReference>
<keyword evidence="3" id="KW-1185">Reference proteome</keyword>
<dbReference type="AlphaFoldDB" id="A0A170PFU4"/>
<dbReference type="Pfam" id="PF00685">
    <property type="entry name" value="Sulfotransfer_1"/>
    <property type="match status" value="1"/>
</dbReference>
<dbReference type="GO" id="GO:0008146">
    <property type="term" value="F:sulfotransferase activity"/>
    <property type="evidence" value="ECO:0007669"/>
    <property type="project" value="InterPro"/>
</dbReference>
<evidence type="ECO:0000313" key="2">
    <source>
        <dbReference type="EMBL" id="CUS03387.2"/>
    </source>
</evidence>
<dbReference type="OrthoDB" id="7861019at2"/>
<organism evidence="2 3">
    <name type="scientific">Candidatus Promineifilum breve</name>
    <dbReference type="NCBI Taxonomy" id="1806508"/>
    <lineage>
        <taxon>Bacteria</taxon>
        <taxon>Bacillati</taxon>
        <taxon>Chloroflexota</taxon>
        <taxon>Ardenticatenia</taxon>
        <taxon>Candidatus Promineifilales</taxon>
        <taxon>Candidatus Promineifilaceae</taxon>
        <taxon>Candidatus Promineifilum</taxon>
    </lineage>
</organism>
<dbReference type="EMBL" id="LN890655">
    <property type="protein sequence ID" value="CUS03387.2"/>
    <property type="molecule type" value="Genomic_DNA"/>
</dbReference>
<proteinExistence type="predicted"/>
<sequence length="331" mass="38970">MKMLHMTKERKGRFHPERIRNKMRHRYYLDLSSDYRDSLVLAGTGRSGTTWISEVINYRNEYRLMDEPDRNGRIESFAHFNAIQYIRPDDDNPAYIEPLRLALTGRLRNDWADRFNTRIVATKRLVKFIRASLYLKWLVNHFPGLRVALLLRHPCAVCLSQARLDWEIDLHDILLVQPQLMADYLEPFREQIAAADTLFEKRLWMWCVENYVALSQLQPGDVHLAFYEGFCEEPEREIEKLFTFYGKEWDPRIFEAMQKPSNSSKPDSAIITGKNRLDGWMKHITPDQRALADRMLRQFGLNEIYSVDSPRPNTEAARRMLAGAPRPLPVK</sequence>
<dbReference type="KEGG" id="pbf:CFX0092_A1509"/>
<name>A0A170PFU4_9CHLR</name>
<protein>
    <submittedName>
        <fullName evidence="2">Sulfotransferase</fullName>
    </submittedName>
</protein>
<reference evidence="2" key="1">
    <citation type="submission" date="2016-01" db="EMBL/GenBank/DDBJ databases">
        <authorList>
            <person name="Mcilroy J.S."/>
            <person name="Karst M S."/>
            <person name="Albertsen M."/>
        </authorList>
    </citation>
    <scope>NUCLEOTIDE SEQUENCE</scope>
    <source>
        <strain evidence="2">Cfx-K</strain>
    </source>
</reference>
<gene>
    <name evidence="2" type="ORF">CFX0092_A1509</name>
</gene>
<dbReference type="RefSeq" id="WP_095042887.1">
    <property type="nucleotide sequence ID" value="NZ_LN890655.1"/>
</dbReference>
<dbReference type="SUPFAM" id="SSF52540">
    <property type="entry name" value="P-loop containing nucleoside triphosphate hydrolases"/>
    <property type="match status" value="1"/>
</dbReference>
<dbReference type="InterPro" id="IPR027417">
    <property type="entry name" value="P-loop_NTPase"/>
</dbReference>
<dbReference type="Gene3D" id="3.40.50.300">
    <property type="entry name" value="P-loop containing nucleotide triphosphate hydrolases"/>
    <property type="match status" value="1"/>
</dbReference>
<feature type="domain" description="Sulfotransferase" evidence="1">
    <location>
        <begin position="37"/>
        <end position="295"/>
    </location>
</feature>